<protein>
    <submittedName>
        <fullName evidence="3">Uncharacterized protein</fullName>
    </submittedName>
</protein>
<accession>A0A8H4NBD4</accession>
<keyword evidence="2" id="KW-0732">Signal</keyword>
<dbReference type="OrthoDB" id="10348028at2759"/>
<evidence type="ECO:0000256" key="1">
    <source>
        <dbReference type="SAM" id="MobiDB-lite"/>
    </source>
</evidence>
<feature type="signal peptide" evidence="2">
    <location>
        <begin position="1"/>
        <end position="17"/>
    </location>
</feature>
<feature type="compositionally biased region" description="Polar residues" evidence="1">
    <location>
        <begin position="84"/>
        <end position="100"/>
    </location>
</feature>
<dbReference type="Proteomes" id="UP000572817">
    <property type="component" value="Unassembled WGS sequence"/>
</dbReference>
<evidence type="ECO:0000313" key="4">
    <source>
        <dbReference type="Proteomes" id="UP000572817"/>
    </source>
</evidence>
<keyword evidence="4" id="KW-1185">Reference proteome</keyword>
<name>A0A8H4NBD4_9PEZI</name>
<feature type="chain" id="PRO_5034592749" evidence="2">
    <location>
        <begin position="18"/>
        <end position="100"/>
    </location>
</feature>
<evidence type="ECO:0000256" key="2">
    <source>
        <dbReference type="SAM" id="SignalP"/>
    </source>
</evidence>
<evidence type="ECO:0000313" key="3">
    <source>
        <dbReference type="EMBL" id="KAF4309177.1"/>
    </source>
</evidence>
<dbReference type="AlphaFoldDB" id="A0A8H4NBD4"/>
<organism evidence="3 4">
    <name type="scientific">Botryosphaeria dothidea</name>
    <dbReference type="NCBI Taxonomy" id="55169"/>
    <lineage>
        <taxon>Eukaryota</taxon>
        <taxon>Fungi</taxon>
        <taxon>Dikarya</taxon>
        <taxon>Ascomycota</taxon>
        <taxon>Pezizomycotina</taxon>
        <taxon>Dothideomycetes</taxon>
        <taxon>Dothideomycetes incertae sedis</taxon>
        <taxon>Botryosphaeriales</taxon>
        <taxon>Botryosphaeriaceae</taxon>
        <taxon>Botryosphaeria</taxon>
    </lineage>
</organism>
<comment type="caution">
    <text evidence="3">The sequence shown here is derived from an EMBL/GenBank/DDBJ whole genome shotgun (WGS) entry which is preliminary data.</text>
</comment>
<dbReference type="EMBL" id="WWBZ02000016">
    <property type="protein sequence ID" value="KAF4309177.1"/>
    <property type="molecule type" value="Genomic_DNA"/>
</dbReference>
<feature type="region of interest" description="Disordered" evidence="1">
    <location>
        <begin position="76"/>
        <end position="100"/>
    </location>
</feature>
<sequence>MRVIHIVCATLFASVYADSVFDCYPGTNGGRYCCVKDHHVCEKQRKGGVSTCYSDATVYCGGCGADCCTYDPDAPTYDDDSESGSKWTSSTNLAGTYCKN</sequence>
<gene>
    <name evidence="3" type="ORF">GTA08_BOTSDO03175</name>
</gene>
<reference evidence="3" key="1">
    <citation type="submission" date="2020-04" db="EMBL/GenBank/DDBJ databases">
        <title>Genome Assembly and Annotation of Botryosphaeria dothidea sdau 11-99, a Latent Pathogen of Apple Fruit Ring Rot in China.</title>
        <authorList>
            <person name="Yu C."/>
            <person name="Diao Y."/>
            <person name="Lu Q."/>
            <person name="Zhao J."/>
            <person name="Cui S."/>
            <person name="Peng C."/>
            <person name="He B."/>
            <person name="Liu H."/>
        </authorList>
    </citation>
    <scope>NUCLEOTIDE SEQUENCE [LARGE SCALE GENOMIC DNA]</scope>
    <source>
        <strain evidence="3">Sdau11-99</strain>
    </source>
</reference>
<proteinExistence type="predicted"/>